<organism evidence="2 3">
    <name type="scientific">Polypterus senegalus</name>
    <name type="common">Senegal bichir</name>
    <dbReference type="NCBI Taxonomy" id="55291"/>
    <lineage>
        <taxon>Eukaryota</taxon>
        <taxon>Metazoa</taxon>
        <taxon>Chordata</taxon>
        <taxon>Craniata</taxon>
        <taxon>Vertebrata</taxon>
        <taxon>Euteleostomi</taxon>
        <taxon>Actinopterygii</taxon>
        <taxon>Polypteriformes</taxon>
        <taxon>Polypteridae</taxon>
        <taxon>Polypterus</taxon>
    </lineage>
</organism>
<reference evidence="2 3" key="1">
    <citation type="journal article" date="2021" name="Cell">
        <title>Tracing the genetic footprints of vertebrate landing in non-teleost ray-finned fishes.</title>
        <authorList>
            <person name="Bi X."/>
            <person name="Wang K."/>
            <person name="Yang L."/>
            <person name="Pan H."/>
            <person name="Jiang H."/>
            <person name="Wei Q."/>
            <person name="Fang M."/>
            <person name="Yu H."/>
            <person name="Zhu C."/>
            <person name="Cai Y."/>
            <person name="He Y."/>
            <person name="Gan X."/>
            <person name="Zeng H."/>
            <person name="Yu D."/>
            <person name="Zhu Y."/>
            <person name="Jiang H."/>
            <person name="Qiu Q."/>
            <person name="Yang H."/>
            <person name="Zhang Y.E."/>
            <person name="Wang W."/>
            <person name="Zhu M."/>
            <person name="He S."/>
            <person name="Zhang G."/>
        </authorList>
    </citation>
    <scope>NUCLEOTIDE SEQUENCE [LARGE SCALE GENOMIC DNA]</scope>
    <source>
        <strain evidence="2">Bchr_013</strain>
    </source>
</reference>
<evidence type="ECO:0000313" key="2">
    <source>
        <dbReference type="EMBL" id="KAG2461795.1"/>
    </source>
</evidence>
<gene>
    <name evidence="2" type="primary">Lkaaear1</name>
    <name evidence="2" type="ORF">GTO96_0008396</name>
</gene>
<evidence type="ECO:0000313" key="3">
    <source>
        <dbReference type="Proteomes" id="UP000886611"/>
    </source>
</evidence>
<dbReference type="Proteomes" id="UP000886611">
    <property type="component" value="Unassembled WGS sequence"/>
</dbReference>
<comment type="caution">
    <text evidence="2">The sequence shown here is derived from an EMBL/GenBank/DDBJ whole genome shotgun (WGS) entry which is preliminary data.</text>
</comment>
<dbReference type="Pfam" id="PF15478">
    <property type="entry name" value="LKAAEAR"/>
    <property type="match status" value="1"/>
</dbReference>
<dbReference type="EMBL" id="JAATIS010004524">
    <property type="protein sequence ID" value="KAG2461795.1"/>
    <property type="molecule type" value="Genomic_DNA"/>
</dbReference>
<feature type="non-terminal residue" evidence="2">
    <location>
        <position position="1"/>
    </location>
</feature>
<feature type="non-terminal residue" evidence="2">
    <location>
        <position position="182"/>
    </location>
</feature>
<dbReference type="PANTHER" id="PTHR35665:SF1">
    <property type="entry name" value="PROTEIN LKAAEAR1"/>
    <property type="match status" value="1"/>
</dbReference>
<feature type="compositionally biased region" description="Acidic residues" evidence="1">
    <location>
        <begin position="161"/>
        <end position="170"/>
    </location>
</feature>
<keyword evidence="3" id="KW-1185">Reference proteome</keyword>
<feature type="region of interest" description="Disordered" evidence="1">
    <location>
        <begin position="159"/>
        <end position="182"/>
    </location>
</feature>
<evidence type="ECO:0000256" key="1">
    <source>
        <dbReference type="SAM" id="MobiDB-lite"/>
    </source>
</evidence>
<sequence>MNPQEKARYLAYKEPSKEIRSAILCSQQRLQQWSKESKNTLKTTIPQRDEEYRKHENLIGQLKAAEARNRIRLMRLKYQSFRVEEVNHFISCQPTAQRALRLELLLPRKIDTSSPGDTLDTLEGGQRWWEEHENAIFDTLILIKLITARQQAMGLPVLPSQEEEDEEELANNEAIITYSDDE</sequence>
<name>A0A8X7X4G3_POLSE</name>
<dbReference type="PANTHER" id="PTHR35665">
    <property type="entry name" value="PROTEIN LKAAEAR1"/>
    <property type="match status" value="1"/>
</dbReference>
<accession>A0A8X7X4G3</accession>
<proteinExistence type="predicted"/>
<protein>
    <submittedName>
        <fullName evidence="2">LKAM1 protein</fullName>
    </submittedName>
</protein>
<dbReference type="InterPro" id="IPR029152">
    <property type="entry name" value="LKAAEAR1"/>
</dbReference>
<dbReference type="AlphaFoldDB" id="A0A8X7X4G3"/>